<dbReference type="PANTHER" id="PTHR39639:SF1">
    <property type="entry name" value="DUF262 DOMAIN-CONTAINING PROTEIN"/>
    <property type="match status" value="1"/>
</dbReference>
<dbReference type="PANTHER" id="PTHR39639">
    <property type="entry name" value="CHROMOSOME 16, WHOLE GENOME SHOTGUN SEQUENCE"/>
    <property type="match status" value="1"/>
</dbReference>
<dbReference type="InterPro" id="IPR004919">
    <property type="entry name" value="GmrSD_N"/>
</dbReference>
<protein>
    <submittedName>
        <fullName evidence="2">DUF262 domain-containing protein</fullName>
    </submittedName>
</protein>
<evidence type="ECO:0000259" key="1">
    <source>
        <dbReference type="Pfam" id="PF03235"/>
    </source>
</evidence>
<comment type="caution">
    <text evidence="2">The sequence shown here is derived from an EMBL/GenBank/DDBJ whole genome shotgun (WGS) entry which is preliminary data.</text>
</comment>
<keyword evidence="3" id="KW-1185">Reference proteome</keyword>
<organism evidence="2 3">
    <name type="scientific">Pseudoduganella guangdongensis</name>
    <dbReference type="NCBI Taxonomy" id="2692179"/>
    <lineage>
        <taxon>Bacteria</taxon>
        <taxon>Pseudomonadati</taxon>
        <taxon>Pseudomonadota</taxon>
        <taxon>Betaproteobacteria</taxon>
        <taxon>Burkholderiales</taxon>
        <taxon>Oxalobacteraceae</taxon>
        <taxon>Telluria group</taxon>
        <taxon>Pseudoduganella</taxon>
    </lineage>
</organism>
<sequence>MQMEIIESIDKRIGEVRTDSVDMSIGELVGLHSSRELIIQPDFQRLFRWSDAQRSRLVESVLIQLPIPSIFVIENDDGRLELVDGLQRVSSLIQFINNEAIELPLLTLEGCDLVPELNGTTFEDLPLTLKLKLKRSAIRTVIIKRQSNQFLRYEMFKRLNTGGSKLSDQDIRNVNARILGGADFYAFINKCAQYGAFRTTMELLSPVAIEARGDEELVLRFFAVKNYRDKFKGSISDWLDTFMEDVLLGKQPFDMDAEWLAFTTLFDVLADKFGPYAFVKYRNGLPIGSVAPAYYEAVTCGSIQALANLQGLPTADATARLAATVESIDFRNVTGPGANSLPKMNERINLIGRAFSA</sequence>
<dbReference type="AlphaFoldDB" id="A0A6N9HEH6"/>
<proteinExistence type="predicted"/>
<evidence type="ECO:0000313" key="2">
    <source>
        <dbReference type="EMBL" id="MYN01552.1"/>
    </source>
</evidence>
<reference evidence="2 3" key="1">
    <citation type="submission" date="2019-12" db="EMBL/GenBank/DDBJ databases">
        <title>Novel species isolated from a subtropical stream in China.</title>
        <authorList>
            <person name="Lu H."/>
        </authorList>
    </citation>
    <scope>NUCLEOTIDE SEQUENCE [LARGE SCALE GENOMIC DNA]</scope>
    <source>
        <strain evidence="2 3">DS3</strain>
    </source>
</reference>
<accession>A0A6N9HEH6</accession>
<dbReference type="Proteomes" id="UP000448575">
    <property type="component" value="Unassembled WGS sequence"/>
</dbReference>
<name>A0A6N9HEH6_9BURK</name>
<gene>
    <name evidence="2" type="ORF">GTP41_05520</name>
</gene>
<dbReference type="EMBL" id="WWCJ01000003">
    <property type="protein sequence ID" value="MYN01552.1"/>
    <property type="molecule type" value="Genomic_DNA"/>
</dbReference>
<feature type="domain" description="GmrSD restriction endonucleases N-terminal" evidence="1">
    <location>
        <begin position="33"/>
        <end position="173"/>
    </location>
</feature>
<dbReference type="Pfam" id="PF03235">
    <property type="entry name" value="GmrSD_N"/>
    <property type="match status" value="1"/>
</dbReference>
<evidence type="ECO:0000313" key="3">
    <source>
        <dbReference type="Proteomes" id="UP000448575"/>
    </source>
</evidence>